<dbReference type="STRING" id="181874.A0A409V907"/>
<sequence>MDAPITKRLIISGLTPAISADDIQRRLSTFGTVKATDGFGLKDGVDQPRKFAYVTIETTTGKLSRCMNLLSGSTWKGAKLRFGEAKPDFQERIAKEIEENEQLKQQPPKKKRKYGAVLAEDMSLVTPENAKQRGWKVTEMGRIMKPVKIRPTHPLPDIQETRSKPVKGKADATEKKKKKRVKEADTRARRRTIDMTKWGSTHLKGMFLDLAVVDGGDKSVNIPYDHNGEEDEASERESSSEDEEDVVEVQEQLEKPSKSPPVALPARTNEAELETTKASSKPPKIAASQTPIQPPPKPPLPVPTASSKEQHLDNVTDIQLETAKSLNLLSSLFNDDDDDWIAQESVGSDINEEALTKGDRMLIDEDADTFEIVPKDTTSATHLKQHVDQDDDDNDMDVEEPRSQEASKTEAPSKKSGLKDLFAPTETETGFSLLGHLNLQLDLDEELAFAVEPNAPQPEETSSVPITVSQTITKSQASQAPLVLNPRQALFFPLPSDGNITKARQKDFFDLVKDNRWNWADPSVAFYRTGKEEDIRKRWEESKRDLTTDWKKRWKEAGKLNKRRRGGVDVDNV</sequence>
<evidence type="ECO:0008006" key="5">
    <source>
        <dbReference type="Google" id="ProtNLM"/>
    </source>
</evidence>
<dbReference type="PANTHER" id="PTHR48029:SF1">
    <property type="entry name" value="NUCLEOLAR PROTEIN 8"/>
    <property type="match status" value="1"/>
</dbReference>
<dbReference type="EMBL" id="NHTK01006131">
    <property type="protein sequence ID" value="PPQ63114.1"/>
    <property type="molecule type" value="Genomic_DNA"/>
</dbReference>
<feature type="compositionally biased region" description="Acidic residues" evidence="2">
    <location>
        <begin position="389"/>
        <end position="398"/>
    </location>
</feature>
<feature type="compositionally biased region" description="Pro residues" evidence="2">
    <location>
        <begin position="292"/>
        <end position="302"/>
    </location>
</feature>
<evidence type="ECO:0000313" key="4">
    <source>
        <dbReference type="Proteomes" id="UP000284842"/>
    </source>
</evidence>
<feature type="region of interest" description="Disordered" evidence="2">
    <location>
        <begin position="150"/>
        <end position="188"/>
    </location>
</feature>
<dbReference type="GO" id="GO:0003723">
    <property type="term" value="F:RNA binding"/>
    <property type="evidence" value="ECO:0007669"/>
    <property type="project" value="UniProtKB-KW"/>
</dbReference>
<dbReference type="OrthoDB" id="21643at2759"/>
<dbReference type="InterPro" id="IPR012677">
    <property type="entry name" value="Nucleotide-bd_a/b_plait_sf"/>
</dbReference>
<gene>
    <name evidence="3" type="ORF">CVT24_005825</name>
</gene>
<comment type="caution">
    <text evidence="3">The sequence shown here is derived from an EMBL/GenBank/DDBJ whole genome shotgun (WGS) entry which is preliminary data.</text>
</comment>
<feature type="compositionally biased region" description="Acidic residues" evidence="2">
    <location>
        <begin position="228"/>
        <end position="248"/>
    </location>
</feature>
<dbReference type="PANTHER" id="PTHR48029">
    <property type="entry name" value="NUCLEOLAR PROTEIN 8"/>
    <property type="match status" value="1"/>
</dbReference>
<keyword evidence="4" id="KW-1185">Reference proteome</keyword>
<dbReference type="InParanoid" id="A0A409V907"/>
<dbReference type="InterPro" id="IPR035979">
    <property type="entry name" value="RBD_domain_sf"/>
</dbReference>
<organism evidence="3 4">
    <name type="scientific">Panaeolus cyanescens</name>
    <dbReference type="NCBI Taxonomy" id="181874"/>
    <lineage>
        <taxon>Eukaryota</taxon>
        <taxon>Fungi</taxon>
        <taxon>Dikarya</taxon>
        <taxon>Basidiomycota</taxon>
        <taxon>Agaricomycotina</taxon>
        <taxon>Agaricomycetes</taxon>
        <taxon>Agaricomycetidae</taxon>
        <taxon>Agaricales</taxon>
        <taxon>Agaricineae</taxon>
        <taxon>Galeropsidaceae</taxon>
        <taxon>Panaeolus</taxon>
    </lineage>
</organism>
<evidence type="ECO:0000256" key="2">
    <source>
        <dbReference type="SAM" id="MobiDB-lite"/>
    </source>
</evidence>
<evidence type="ECO:0000313" key="3">
    <source>
        <dbReference type="EMBL" id="PPQ63114.1"/>
    </source>
</evidence>
<name>A0A409V907_9AGAR</name>
<protein>
    <recommendedName>
        <fullName evidence="5">RRM domain-containing protein</fullName>
    </recommendedName>
</protein>
<keyword evidence="1" id="KW-0694">RNA-binding</keyword>
<feature type="region of interest" description="Disordered" evidence="2">
    <location>
        <begin position="220"/>
        <end position="314"/>
    </location>
</feature>
<evidence type="ECO:0000256" key="1">
    <source>
        <dbReference type="ARBA" id="ARBA00022884"/>
    </source>
</evidence>
<dbReference type="Gene3D" id="3.30.70.330">
    <property type="match status" value="1"/>
</dbReference>
<feature type="region of interest" description="Disordered" evidence="2">
    <location>
        <begin position="373"/>
        <end position="420"/>
    </location>
</feature>
<proteinExistence type="predicted"/>
<dbReference type="Proteomes" id="UP000284842">
    <property type="component" value="Unassembled WGS sequence"/>
</dbReference>
<reference evidence="3 4" key="1">
    <citation type="journal article" date="2018" name="Evol. Lett.">
        <title>Horizontal gene cluster transfer increased hallucinogenic mushroom diversity.</title>
        <authorList>
            <person name="Reynolds H.T."/>
            <person name="Vijayakumar V."/>
            <person name="Gluck-Thaler E."/>
            <person name="Korotkin H.B."/>
            <person name="Matheny P.B."/>
            <person name="Slot J.C."/>
        </authorList>
    </citation>
    <scope>NUCLEOTIDE SEQUENCE [LARGE SCALE GENOMIC DNA]</scope>
    <source>
        <strain evidence="3 4">2629</strain>
    </source>
</reference>
<feature type="compositionally biased region" description="Basic and acidic residues" evidence="2">
    <location>
        <begin position="159"/>
        <end position="174"/>
    </location>
</feature>
<dbReference type="SUPFAM" id="SSF54928">
    <property type="entry name" value="RNA-binding domain, RBD"/>
    <property type="match status" value="1"/>
</dbReference>
<accession>A0A409V907</accession>
<feature type="compositionally biased region" description="Basic and acidic residues" evidence="2">
    <location>
        <begin position="399"/>
        <end position="413"/>
    </location>
</feature>
<dbReference type="AlphaFoldDB" id="A0A409V907"/>